<dbReference type="AlphaFoldDB" id="A0A6J5BUH6"/>
<evidence type="ECO:0000259" key="3">
    <source>
        <dbReference type="Pfam" id="PF26109"/>
    </source>
</evidence>
<organism evidence="4 5">
    <name type="scientific">Paraburkholderia sediminicola</name>
    <dbReference type="NCBI Taxonomy" id="458836"/>
    <lineage>
        <taxon>Bacteria</taxon>
        <taxon>Pseudomonadati</taxon>
        <taxon>Pseudomonadota</taxon>
        <taxon>Betaproteobacteria</taxon>
        <taxon>Burkholderiales</taxon>
        <taxon>Burkholderiaceae</taxon>
        <taxon>Paraburkholderia</taxon>
    </lineage>
</organism>
<accession>A0A6J5BUH6</accession>
<dbReference type="PROSITE" id="PS52050">
    <property type="entry name" value="WYL"/>
    <property type="match status" value="1"/>
</dbReference>
<dbReference type="InterPro" id="IPR051534">
    <property type="entry name" value="CBASS_pafABC_assoc_protein"/>
</dbReference>
<dbReference type="GeneID" id="97043274"/>
<dbReference type="PIRSF" id="PIRSF015558">
    <property type="entry name" value="Txn_reg_DeoR_prd"/>
    <property type="match status" value="1"/>
</dbReference>
<protein>
    <submittedName>
        <fullName evidence="4">Uncharacterized protein</fullName>
    </submittedName>
</protein>
<evidence type="ECO:0000313" key="5">
    <source>
        <dbReference type="Proteomes" id="UP000494255"/>
    </source>
</evidence>
<gene>
    <name evidence="4" type="ORF">LMG24238_04669</name>
</gene>
<dbReference type="PANTHER" id="PTHR34580:SF1">
    <property type="entry name" value="PROTEIN PAFC"/>
    <property type="match status" value="1"/>
</dbReference>
<reference evidence="4 5" key="1">
    <citation type="submission" date="2020-04" db="EMBL/GenBank/DDBJ databases">
        <authorList>
            <person name="De Canck E."/>
        </authorList>
    </citation>
    <scope>NUCLEOTIDE SEQUENCE [LARGE SCALE GENOMIC DNA]</scope>
    <source>
        <strain evidence="4 5">LMG 24238</strain>
    </source>
</reference>
<feature type="domain" description="WYL" evidence="1">
    <location>
        <begin position="114"/>
        <end position="180"/>
    </location>
</feature>
<dbReference type="InterPro" id="IPR016634">
    <property type="entry name" value="CapW-like"/>
</dbReference>
<sequence length="286" mass="33319">MTTAQDERLRFIDFRLMFLGDVSRQDLTDRFGISEPAATRDLTQYREQRPENLEYSHAERSYLPSESFSPLYAHESADALATIAHGHLALPRQEKKPLLRCDLPIQLDRPDPRVVAVITKAINRRHIISIDYRSHSSGETRRQIAPFALVDNGLRWHIRAFDRRRNRFSDFVIARISNPELENSIPLSQEHWEYDIQWNRIVELELVPHPKRPHAETTAFEYGMEDGVLRSRVRAAAAGYFLRRWNVDCSPDHRLEGNEYQLWLRNRETLYGVETLEIAPGYASAA</sequence>
<proteinExistence type="predicted"/>
<feature type="domain" description="DNA-binding transcriptional repressor CapW C-terminal dimerisation" evidence="2">
    <location>
        <begin position="201"/>
        <end position="270"/>
    </location>
</feature>
<dbReference type="Pfam" id="PF26107">
    <property type="entry name" value="BrxR_CTD"/>
    <property type="match status" value="1"/>
</dbReference>
<dbReference type="InterPro" id="IPR026881">
    <property type="entry name" value="WYL_dom"/>
</dbReference>
<dbReference type="RefSeq" id="WP_175052569.1">
    <property type="nucleotide sequence ID" value="NZ_CADIKC010000007.1"/>
</dbReference>
<keyword evidence="5" id="KW-1185">Reference proteome</keyword>
<dbReference type="EMBL" id="CADIKC010000007">
    <property type="protein sequence ID" value="CAB3718471.1"/>
    <property type="molecule type" value="Genomic_DNA"/>
</dbReference>
<dbReference type="InterPro" id="IPR059019">
    <property type="entry name" value="WHD_CapW"/>
</dbReference>
<evidence type="ECO:0000259" key="1">
    <source>
        <dbReference type="Pfam" id="PF13280"/>
    </source>
</evidence>
<evidence type="ECO:0000259" key="2">
    <source>
        <dbReference type="Pfam" id="PF26107"/>
    </source>
</evidence>
<dbReference type="Pfam" id="PF26109">
    <property type="entry name" value="WHD_BrxR"/>
    <property type="match status" value="1"/>
</dbReference>
<dbReference type="PANTHER" id="PTHR34580">
    <property type="match status" value="1"/>
</dbReference>
<dbReference type="InterPro" id="IPR059020">
    <property type="entry name" value="CapW_CTD"/>
</dbReference>
<evidence type="ECO:0000313" key="4">
    <source>
        <dbReference type="EMBL" id="CAB3718471.1"/>
    </source>
</evidence>
<feature type="domain" description="DNA-binding transcriptional repressor CapW winged helix-turn-helix" evidence="3">
    <location>
        <begin position="6"/>
        <end position="79"/>
    </location>
</feature>
<name>A0A6J5BUH6_9BURK</name>
<dbReference type="Proteomes" id="UP000494255">
    <property type="component" value="Unassembled WGS sequence"/>
</dbReference>
<dbReference type="Pfam" id="PF13280">
    <property type="entry name" value="WYL"/>
    <property type="match status" value="1"/>
</dbReference>